<evidence type="ECO:0000313" key="3">
    <source>
        <dbReference type="Proteomes" id="UP001501204"/>
    </source>
</evidence>
<dbReference type="RefSeq" id="WP_344123383.1">
    <property type="nucleotide sequence ID" value="NZ_BAAAOA010000034.1"/>
</dbReference>
<dbReference type="InterPro" id="IPR045598">
    <property type="entry name" value="DUF6457"/>
</dbReference>
<gene>
    <name evidence="2" type="ORF">GCM10009767_27280</name>
</gene>
<name>A0ABN2KYF3_9MICC</name>
<organism evidence="2 3">
    <name type="scientific">Kocuria aegyptia</name>
    <dbReference type="NCBI Taxonomy" id="330943"/>
    <lineage>
        <taxon>Bacteria</taxon>
        <taxon>Bacillati</taxon>
        <taxon>Actinomycetota</taxon>
        <taxon>Actinomycetes</taxon>
        <taxon>Micrococcales</taxon>
        <taxon>Micrococcaceae</taxon>
        <taxon>Kocuria</taxon>
    </lineage>
</organism>
<feature type="domain" description="DUF6457" evidence="1">
    <location>
        <begin position="8"/>
        <end position="92"/>
    </location>
</feature>
<accession>A0ABN2KYF3</accession>
<evidence type="ECO:0000313" key="2">
    <source>
        <dbReference type="EMBL" id="GAA1767433.1"/>
    </source>
</evidence>
<sequence length="107" mass="11042">MTVHDDNAPDLDQWSQRLTQALQILDLKVDTQEVLQLAQHASGAVSPGAGALTTFYVGYAAALDTAGNRAGKTPDQAVRDAAATARRLAADGAHGGQDSIGWAATGQ</sequence>
<dbReference type="EMBL" id="BAAAOA010000034">
    <property type="protein sequence ID" value="GAA1767433.1"/>
    <property type="molecule type" value="Genomic_DNA"/>
</dbReference>
<protein>
    <recommendedName>
        <fullName evidence="1">DUF6457 domain-containing protein</fullName>
    </recommendedName>
</protein>
<keyword evidence="3" id="KW-1185">Reference proteome</keyword>
<comment type="caution">
    <text evidence="2">The sequence shown here is derived from an EMBL/GenBank/DDBJ whole genome shotgun (WGS) entry which is preliminary data.</text>
</comment>
<dbReference type="Proteomes" id="UP001501204">
    <property type="component" value="Unassembled WGS sequence"/>
</dbReference>
<evidence type="ECO:0000259" key="1">
    <source>
        <dbReference type="Pfam" id="PF20058"/>
    </source>
</evidence>
<dbReference type="Pfam" id="PF20058">
    <property type="entry name" value="DUF6457"/>
    <property type="match status" value="1"/>
</dbReference>
<proteinExistence type="predicted"/>
<reference evidence="2 3" key="1">
    <citation type="journal article" date="2019" name="Int. J. Syst. Evol. Microbiol.">
        <title>The Global Catalogue of Microorganisms (GCM) 10K type strain sequencing project: providing services to taxonomists for standard genome sequencing and annotation.</title>
        <authorList>
            <consortium name="The Broad Institute Genomics Platform"/>
            <consortium name="The Broad Institute Genome Sequencing Center for Infectious Disease"/>
            <person name="Wu L."/>
            <person name="Ma J."/>
        </authorList>
    </citation>
    <scope>NUCLEOTIDE SEQUENCE [LARGE SCALE GENOMIC DNA]</scope>
    <source>
        <strain evidence="2 3">JCM 14735</strain>
    </source>
</reference>